<evidence type="ECO:0000313" key="2">
    <source>
        <dbReference type="Proteomes" id="UP000689195"/>
    </source>
</evidence>
<comment type="caution">
    <text evidence="1">The sequence shown here is derived from an EMBL/GenBank/DDBJ whole genome shotgun (WGS) entry which is preliminary data.</text>
</comment>
<dbReference type="AlphaFoldDB" id="A0A8S1XU25"/>
<keyword evidence="2" id="KW-1185">Reference proteome</keyword>
<protein>
    <submittedName>
        <fullName evidence="1">Uncharacterized protein</fullName>
    </submittedName>
</protein>
<reference evidence="1" key="1">
    <citation type="submission" date="2021-01" db="EMBL/GenBank/DDBJ databases">
        <authorList>
            <consortium name="Genoscope - CEA"/>
            <person name="William W."/>
        </authorList>
    </citation>
    <scope>NUCLEOTIDE SEQUENCE</scope>
</reference>
<evidence type="ECO:0000313" key="1">
    <source>
        <dbReference type="EMBL" id="CAD8204829.1"/>
    </source>
</evidence>
<accession>A0A8S1XU25</accession>
<proteinExistence type="predicted"/>
<dbReference type="Proteomes" id="UP000689195">
    <property type="component" value="Unassembled WGS sequence"/>
</dbReference>
<organism evidence="1 2">
    <name type="scientific">Paramecium pentaurelia</name>
    <dbReference type="NCBI Taxonomy" id="43138"/>
    <lineage>
        <taxon>Eukaryota</taxon>
        <taxon>Sar</taxon>
        <taxon>Alveolata</taxon>
        <taxon>Ciliophora</taxon>
        <taxon>Intramacronucleata</taxon>
        <taxon>Oligohymenophorea</taxon>
        <taxon>Peniculida</taxon>
        <taxon>Parameciidae</taxon>
        <taxon>Paramecium</taxon>
    </lineage>
</organism>
<gene>
    <name evidence="1" type="ORF">PPENT_87.1.T1380117</name>
</gene>
<name>A0A8S1XU25_9CILI</name>
<dbReference type="EMBL" id="CAJJDO010000138">
    <property type="protein sequence ID" value="CAD8204829.1"/>
    <property type="molecule type" value="Genomic_DNA"/>
</dbReference>
<sequence>MTRDYLNQENQDEQDYCHLIKSIQKQVQVKDLHLQSFQALCLNFQNQDFMKNSTYMMQHQNFQLDQLMIRNLTQYFLITRQNQKKKGNFINFYYIILLTYGIQNPQNNKNFSAKRSLITRILAQDAFNQPIQQKENVSLSNQLSNYLTNGIILLTRKKVIQFQSNQQFQYNILIICQFFLIIDIQELIQIITVVLVLIQINKPKTKFYQFSPYYYICQTELYIVLFQIYIKPHFRDCVIVAFFKNKLLNKLNNQDKKKIYKQQSRLPKSTSDEFVNVFCQHFYHIISQIKSAIDKLKSENEQKLFIQQRITNEPDNDLLKRSYELQQKLIYQ</sequence>